<name>A0A167CDG2_9GAMM</name>
<proteinExistence type="predicted"/>
<dbReference type="Proteomes" id="UP000076643">
    <property type="component" value="Unassembled WGS sequence"/>
</dbReference>
<dbReference type="AlphaFoldDB" id="A0A167CDG2"/>
<evidence type="ECO:0008006" key="4">
    <source>
        <dbReference type="Google" id="ProtNLM"/>
    </source>
</evidence>
<evidence type="ECO:0000313" key="3">
    <source>
        <dbReference type="Proteomes" id="UP000076643"/>
    </source>
</evidence>
<dbReference type="PATRIC" id="fig|1365250.3.peg.189"/>
<gene>
    <name evidence="2" type="ORF">N475_06535</name>
</gene>
<sequence length="176" mass="20496">MYDIYSLVDHGQLIFIAVGLLLSWTSATARWFLISYAVVIVLNLASYPISSQWNTHYYLFQASINIVFMLPIVYRRNLAIYIYEKTSIDFYKQIYDNQKLSAQECMIALIFVMAIFVNLMTWTEVLAYKHSLISNAYFKLYFRDNIILCVQLVLCACLLTYALKAQSRDITTEEAN</sequence>
<evidence type="ECO:0000256" key="1">
    <source>
        <dbReference type="SAM" id="Phobius"/>
    </source>
</evidence>
<keyword evidence="3" id="KW-1185">Reference proteome</keyword>
<organism evidence="2 3">
    <name type="scientific">Pseudoalteromonas luteoviolacea DSM 6061</name>
    <dbReference type="NCBI Taxonomy" id="1365250"/>
    <lineage>
        <taxon>Bacteria</taxon>
        <taxon>Pseudomonadati</taxon>
        <taxon>Pseudomonadota</taxon>
        <taxon>Gammaproteobacteria</taxon>
        <taxon>Alteromonadales</taxon>
        <taxon>Pseudoalteromonadaceae</taxon>
        <taxon>Pseudoalteromonas</taxon>
    </lineage>
</organism>
<dbReference type="EMBL" id="AUYB01000013">
    <property type="protein sequence ID" value="KZN47531.1"/>
    <property type="molecule type" value="Genomic_DNA"/>
</dbReference>
<feature type="transmembrane region" description="Helical" evidence="1">
    <location>
        <begin position="31"/>
        <end position="49"/>
    </location>
</feature>
<accession>A0A167CDG2</accession>
<feature type="transmembrane region" description="Helical" evidence="1">
    <location>
        <begin position="55"/>
        <end position="74"/>
    </location>
</feature>
<evidence type="ECO:0000313" key="2">
    <source>
        <dbReference type="EMBL" id="KZN47531.1"/>
    </source>
</evidence>
<reference evidence="2 3" key="1">
    <citation type="submission" date="2013-07" db="EMBL/GenBank/DDBJ databases">
        <title>Comparative Genomic and Metabolomic Analysis of Twelve Strains of Pseudoalteromonas luteoviolacea.</title>
        <authorList>
            <person name="Vynne N.G."/>
            <person name="Mansson M."/>
            <person name="Gram L."/>
        </authorList>
    </citation>
    <scope>NUCLEOTIDE SEQUENCE [LARGE SCALE GENOMIC DNA]</scope>
    <source>
        <strain evidence="2 3">DSM 6061</strain>
    </source>
</reference>
<keyword evidence="1" id="KW-1133">Transmembrane helix</keyword>
<keyword evidence="1" id="KW-0812">Transmembrane</keyword>
<protein>
    <recommendedName>
        <fullName evidence="4">Integral membrane protein</fullName>
    </recommendedName>
</protein>
<comment type="caution">
    <text evidence="2">The sequence shown here is derived from an EMBL/GenBank/DDBJ whole genome shotgun (WGS) entry which is preliminary data.</text>
</comment>
<feature type="transmembrane region" description="Helical" evidence="1">
    <location>
        <begin position="105"/>
        <end position="125"/>
    </location>
</feature>
<keyword evidence="1" id="KW-0472">Membrane</keyword>
<feature type="transmembrane region" description="Helical" evidence="1">
    <location>
        <begin position="145"/>
        <end position="163"/>
    </location>
</feature>